<dbReference type="Gene3D" id="2.30.42.10">
    <property type="match status" value="1"/>
</dbReference>
<dbReference type="SUPFAM" id="SSF50156">
    <property type="entry name" value="PDZ domain-like"/>
    <property type="match status" value="1"/>
</dbReference>
<dbReference type="PANTHER" id="PTHR32060">
    <property type="entry name" value="TAIL-SPECIFIC PROTEASE"/>
    <property type="match status" value="1"/>
</dbReference>
<comment type="caution">
    <text evidence="3">The sequence shown here is derived from an EMBL/GenBank/DDBJ whole genome shotgun (WGS) entry which is preliminary data.</text>
</comment>
<dbReference type="OrthoDB" id="7266775at2"/>
<dbReference type="GO" id="GO:0030288">
    <property type="term" value="C:outer membrane-bounded periplasmic space"/>
    <property type="evidence" value="ECO:0007669"/>
    <property type="project" value="TreeGrafter"/>
</dbReference>
<dbReference type="EMBL" id="WNLA01000008">
    <property type="protein sequence ID" value="MTW03171.1"/>
    <property type="molecule type" value="Genomic_DNA"/>
</dbReference>
<dbReference type="Pfam" id="PF03572">
    <property type="entry name" value="Peptidase_S41"/>
    <property type="match status" value="1"/>
</dbReference>
<sequence>MHRHLIATLLFSLSATCAGAATQAERDYEQIKNLRADASRAIKKDPSPQGMQQAAALLQQALALLDDPEVAARGTGNLPLHFKGFDVRYDLAVLYARQGKKDEALALLDALAQFGQAARFAELFANDAAFDGLKADPRFQRILSAHRAASRVWDKQATPYRPVLSNEEKVAGLSLFWSEARHSFAHFDHVPDLDWNKTYHTYLAKVLAAPTTEAYYKVMMELAPLLQDGHTNIYAPDALQDKLYARPPVVTTLVENKVLVTDVRSPSLAQRIRAGDELVAIDGKPVKTYAQDYVTRYVSASTPQDRDVRTYSYQLLMGDAGKPLQLRLRGADGKERTETIGRTGYKDTQKVQESEFRLLPGNIAYLRVNTFENDSGVKALEAALPQLMPAHGLIIDVRANGGGSDEYGYEILSYLSSKPFATSRSYVRDDTALDRARDMDLIKWRPTEGGNTFEHRRDRVYTGPVAVLIGPRSFSAAEDFAVAYEAMQRGPLIGMATAGSTGQPLFMDLPGGGSARICVKRDVRPDGRMFVGQGVQPTIIVEPTVADVRAGRDAALERAIEALRIEQTAQK</sequence>
<evidence type="ECO:0000259" key="2">
    <source>
        <dbReference type="SMART" id="SM00245"/>
    </source>
</evidence>
<evidence type="ECO:0000313" key="4">
    <source>
        <dbReference type="Proteomes" id="UP000484015"/>
    </source>
</evidence>
<keyword evidence="4" id="KW-1185">Reference proteome</keyword>
<dbReference type="SMART" id="SM00245">
    <property type="entry name" value="TSPc"/>
    <property type="match status" value="1"/>
</dbReference>
<keyword evidence="1" id="KW-0732">Signal</keyword>
<feature type="domain" description="Tail specific protease" evidence="2">
    <location>
        <begin position="333"/>
        <end position="542"/>
    </location>
</feature>
<dbReference type="Pfam" id="PF21558">
    <property type="entry name" value="Pept_S41_N_bact"/>
    <property type="match status" value="1"/>
</dbReference>
<dbReference type="InterPro" id="IPR048818">
    <property type="entry name" value="BACUNI_00178-like_N"/>
</dbReference>
<gene>
    <name evidence="3" type="ORF">GM668_13870</name>
</gene>
<dbReference type="GO" id="GO:0004175">
    <property type="term" value="F:endopeptidase activity"/>
    <property type="evidence" value="ECO:0007669"/>
    <property type="project" value="TreeGrafter"/>
</dbReference>
<proteinExistence type="predicted"/>
<accession>A0A6L6Q1E3</accession>
<dbReference type="RefSeq" id="WP_155439561.1">
    <property type="nucleotide sequence ID" value="NZ_WNLA01000008.1"/>
</dbReference>
<protein>
    <recommendedName>
        <fullName evidence="2">Tail specific protease domain-containing protein</fullName>
    </recommendedName>
</protein>
<dbReference type="InterPro" id="IPR005151">
    <property type="entry name" value="Tail-specific_protease"/>
</dbReference>
<dbReference type="Gene3D" id="3.30.750.44">
    <property type="match status" value="1"/>
</dbReference>
<organism evidence="3 4">
    <name type="scientific">Pseudoduganella ginsengisoli</name>
    <dbReference type="NCBI Taxonomy" id="1462440"/>
    <lineage>
        <taxon>Bacteria</taxon>
        <taxon>Pseudomonadati</taxon>
        <taxon>Pseudomonadota</taxon>
        <taxon>Betaproteobacteria</taxon>
        <taxon>Burkholderiales</taxon>
        <taxon>Oxalobacteraceae</taxon>
        <taxon>Telluria group</taxon>
        <taxon>Pseudoduganella</taxon>
    </lineage>
</organism>
<dbReference type="SUPFAM" id="SSF52096">
    <property type="entry name" value="ClpP/crotonase"/>
    <property type="match status" value="1"/>
</dbReference>
<feature type="chain" id="PRO_5026725327" description="Tail specific protease domain-containing protein" evidence="1">
    <location>
        <begin position="21"/>
        <end position="571"/>
    </location>
</feature>
<dbReference type="GO" id="GO:0007165">
    <property type="term" value="P:signal transduction"/>
    <property type="evidence" value="ECO:0007669"/>
    <property type="project" value="TreeGrafter"/>
</dbReference>
<dbReference type="Proteomes" id="UP000484015">
    <property type="component" value="Unassembled WGS sequence"/>
</dbReference>
<evidence type="ECO:0000313" key="3">
    <source>
        <dbReference type="EMBL" id="MTW03171.1"/>
    </source>
</evidence>
<dbReference type="CDD" id="cd07563">
    <property type="entry name" value="Peptidase_S41_IRBP"/>
    <property type="match status" value="1"/>
</dbReference>
<name>A0A6L6Q1E3_9BURK</name>
<dbReference type="Gene3D" id="3.90.226.10">
    <property type="entry name" value="2-enoyl-CoA Hydratase, Chain A, domain 1"/>
    <property type="match status" value="1"/>
</dbReference>
<dbReference type="NCBIfam" id="NF047558">
    <property type="entry name" value="TPR_END_plus"/>
    <property type="match status" value="1"/>
</dbReference>
<dbReference type="AlphaFoldDB" id="A0A6L6Q1E3"/>
<reference evidence="3 4" key="1">
    <citation type="submission" date="2019-11" db="EMBL/GenBank/DDBJ databases">
        <title>Type strains purchased from KCTC, JCM and DSMZ.</title>
        <authorList>
            <person name="Lu H."/>
        </authorList>
    </citation>
    <scope>NUCLEOTIDE SEQUENCE [LARGE SCALE GENOMIC DNA]</scope>
    <source>
        <strain evidence="3 4">KCTC 42409</strain>
    </source>
</reference>
<dbReference type="GO" id="GO:0008236">
    <property type="term" value="F:serine-type peptidase activity"/>
    <property type="evidence" value="ECO:0007669"/>
    <property type="project" value="InterPro"/>
</dbReference>
<dbReference type="GO" id="GO:0006508">
    <property type="term" value="P:proteolysis"/>
    <property type="evidence" value="ECO:0007669"/>
    <property type="project" value="InterPro"/>
</dbReference>
<evidence type="ECO:0000256" key="1">
    <source>
        <dbReference type="SAM" id="SignalP"/>
    </source>
</evidence>
<feature type="signal peptide" evidence="1">
    <location>
        <begin position="1"/>
        <end position="20"/>
    </location>
</feature>
<dbReference type="InterPro" id="IPR029045">
    <property type="entry name" value="ClpP/crotonase-like_dom_sf"/>
</dbReference>
<dbReference type="InterPro" id="IPR036034">
    <property type="entry name" value="PDZ_sf"/>
</dbReference>
<dbReference type="PANTHER" id="PTHR32060:SF30">
    <property type="entry name" value="CARBOXY-TERMINAL PROCESSING PROTEASE CTPA"/>
    <property type="match status" value="1"/>
</dbReference>